<proteinExistence type="predicted"/>
<evidence type="ECO:0000313" key="2">
    <source>
        <dbReference type="Proteomes" id="UP000886998"/>
    </source>
</evidence>
<evidence type="ECO:0000313" key="1">
    <source>
        <dbReference type="EMBL" id="GFY72936.1"/>
    </source>
</evidence>
<dbReference type="OrthoDB" id="10400239at2759"/>
<dbReference type="Proteomes" id="UP000886998">
    <property type="component" value="Unassembled WGS sequence"/>
</dbReference>
<sequence>MIELGALLNLELSVEPIENLILKIFPKVLGSKVLHYVEVRSYSLKIPLAINALSDSDYSRKSPLNHLAVKSKDSIQRRIVNRFVSIRFICELSDRRIIPSKTQPMKCLQLLAPSALLHMPKHLTHSHSSSSSSSTFKTSPMDEVCSRSRVALLTYPVGKWEWVTLARVGSWIVAYELRIHLIFMALTIFPSLCPFYQDVVRHHKLHDPISITPTSALDQVGVN</sequence>
<dbReference type="EMBL" id="BMAV01019736">
    <property type="protein sequence ID" value="GFY72936.1"/>
    <property type="molecule type" value="Genomic_DNA"/>
</dbReference>
<gene>
    <name evidence="1" type="ORF">TNIN_154601</name>
</gene>
<reference evidence="1" key="1">
    <citation type="submission" date="2020-08" db="EMBL/GenBank/DDBJ databases">
        <title>Multicomponent nature underlies the extraordinary mechanical properties of spider dragline silk.</title>
        <authorList>
            <person name="Kono N."/>
            <person name="Nakamura H."/>
            <person name="Mori M."/>
            <person name="Yoshida Y."/>
            <person name="Ohtoshi R."/>
            <person name="Malay A.D."/>
            <person name="Moran D.A.P."/>
            <person name="Tomita M."/>
            <person name="Numata K."/>
            <person name="Arakawa K."/>
        </authorList>
    </citation>
    <scope>NUCLEOTIDE SEQUENCE</scope>
</reference>
<name>A0A8X7CMA2_9ARAC</name>
<keyword evidence="2" id="KW-1185">Reference proteome</keyword>
<comment type="caution">
    <text evidence="1">The sequence shown here is derived from an EMBL/GenBank/DDBJ whole genome shotgun (WGS) entry which is preliminary data.</text>
</comment>
<protein>
    <submittedName>
        <fullName evidence="1">Uncharacterized protein</fullName>
    </submittedName>
</protein>
<accession>A0A8X7CMA2</accession>
<dbReference type="AlphaFoldDB" id="A0A8X7CMA2"/>
<organism evidence="1 2">
    <name type="scientific">Trichonephila inaurata madagascariensis</name>
    <dbReference type="NCBI Taxonomy" id="2747483"/>
    <lineage>
        <taxon>Eukaryota</taxon>
        <taxon>Metazoa</taxon>
        <taxon>Ecdysozoa</taxon>
        <taxon>Arthropoda</taxon>
        <taxon>Chelicerata</taxon>
        <taxon>Arachnida</taxon>
        <taxon>Araneae</taxon>
        <taxon>Araneomorphae</taxon>
        <taxon>Entelegynae</taxon>
        <taxon>Araneoidea</taxon>
        <taxon>Nephilidae</taxon>
        <taxon>Trichonephila</taxon>
        <taxon>Trichonephila inaurata</taxon>
    </lineage>
</organism>